<dbReference type="FunFam" id="3.40.50.2000:FF:000165">
    <property type="entry name" value="Starch synthase, chloroplastic/amyloplastic"/>
    <property type="match status" value="1"/>
</dbReference>
<dbReference type="GO" id="GO:0009501">
    <property type="term" value="C:amyloplast"/>
    <property type="evidence" value="ECO:0007669"/>
    <property type="project" value="UniProtKB-SubCell"/>
</dbReference>
<feature type="compositionally biased region" description="Basic and acidic residues" evidence="14">
    <location>
        <begin position="210"/>
        <end position="219"/>
    </location>
</feature>
<feature type="compositionally biased region" description="Basic and acidic residues" evidence="14">
    <location>
        <begin position="182"/>
        <end position="192"/>
    </location>
</feature>
<dbReference type="OrthoDB" id="2018403at2759"/>
<evidence type="ECO:0000256" key="3">
    <source>
        <dbReference type="ARBA" id="ARBA00004602"/>
    </source>
</evidence>
<keyword evidence="7" id="KW-0150">Chloroplast</keyword>
<dbReference type="GO" id="GO:0019252">
    <property type="term" value="P:starch biosynthetic process"/>
    <property type="evidence" value="ECO:0007669"/>
    <property type="project" value="UniProtKB-UniPathway"/>
</dbReference>
<evidence type="ECO:0000313" key="16">
    <source>
        <dbReference type="EMBL" id="OEL19629.1"/>
    </source>
</evidence>
<comment type="similarity">
    <text evidence="5">Belongs to the glycosyltransferase 1 family. Bacterial/plant glycogen synthase subfamily.</text>
</comment>
<dbReference type="SMART" id="SM01066">
    <property type="entry name" value="CBM_25"/>
    <property type="match status" value="3"/>
</dbReference>
<dbReference type="PANTHER" id="PTHR46083:SF7">
    <property type="entry name" value="OS04G0624600 PROTEIN"/>
    <property type="match status" value="1"/>
</dbReference>
<evidence type="ECO:0000256" key="6">
    <source>
        <dbReference type="ARBA" id="ARBA00012588"/>
    </source>
</evidence>
<keyword evidence="17" id="KW-1185">Reference proteome</keyword>
<keyword evidence="13" id="KW-0035">Amyloplast</keyword>
<dbReference type="GO" id="GO:0009011">
    <property type="term" value="F:alpha-1,4-glucan glucosyltransferase (ADP-glucose donor) activity"/>
    <property type="evidence" value="ECO:0007669"/>
    <property type="project" value="UniProtKB-EC"/>
</dbReference>
<accession>A0A1E5V398</accession>
<comment type="subcellular location">
    <subcellularLocation>
        <location evidence="3">Plastid</location>
        <location evidence="3">Amyloplast</location>
    </subcellularLocation>
    <subcellularLocation>
        <location evidence="2">Plastid</location>
        <location evidence="2">Chloroplast</location>
    </subcellularLocation>
</comment>
<evidence type="ECO:0000259" key="15">
    <source>
        <dbReference type="SMART" id="SM01066"/>
    </source>
</evidence>
<evidence type="ECO:0000256" key="12">
    <source>
        <dbReference type="ARBA" id="ARBA00022946"/>
    </source>
</evidence>
<feature type="region of interest" description="Disordered" evidence="14">
    <location>
        <begin position="100"/>
        <end position="268"/>
    </location>
</feature>
<evidence type="ECO:0000313" key="17">
    <source>
        <dbReference type="Proteomes" id="UP000095767"/>
    </source>
</evidence>
<evidence type="ECO:0000256" key="2">
    <source>
        <dbReference type="ARBA" id="ARBA00004229"/>
    </source>
</evidence>
<evidence type="ECO:0000256" key="8">
    <source>
        <dbReference type="ARBA" id="ARBA00022640"/>
    </source>
</evidence>
<keyword evidence="12" id="KW-0809">Transit peptide</keyword>
<dbReference type="PANTHER" id="PTHR46083">
    <property type="match status" value="1"/>
</dbReference>
<dbReference type="Pfam" id="PF16760">
    <property type="entry name" value="CBM53"/>
    <property type="match status" value="2"/>
</dbReference>
<comment type="pathway">
    <text evidence="4">Glycan biosynthesis; starch biosynthesis.</text>
</comment>
<dbReference type="InterPro" id="IPR013534">
    <property type="entry name" value="Starch_synth_cat_dom"/>
</dbReference>
<dbReference type="InterPro" id="IPR001296">
    <property type="entry name" value="Glyco_trans_1"/>
</dbReference>
<evidence type="ECO:0000256" key="9">
    <source>
        <dbReference type="ARBA" id="ARBA00022676"/>
    </source>
</evidence>
<evidence type="ECO:0000256" key="10">
    <source>
        <dbReference type="ARBA" id="ARBA00022679"/>
    </source>
</evidence>
<evidence type="ECO:0000256" key="11">
    <source>
        <dbReference type="ARBA" id="ARBA00022922"/>
    </source>
</evidence>
<dbReference type="GO" id="GO:2001070">
    <property type="term" value="F:starch binding"/>
    <property type="evidence" value="ECO:0007669"/>
    <property type="project" value="InterPro"/>
</dbReference>
<evidence type="ECO:0000256" key="1">
    <source>
        <dbReference type="ARBA" id="ARBA00001478"/>
    </source>
</evidence>
<dbReference type="Proteomes" id="UP000095767">
    <property type="component" value="Unassembled WGS sequence"/>
</dbReference>
<keyword evidence="10" id="KW-0808">Transferase</keyword>
<reference evidence="16 17" key="1">
    <citation type="submission" date="2016-09" db="EMBL/GenBank/DDBJ databases">
        <title>The draft genome of Dichanthelium oligosanthes: A C3 panicoid grass species.</title>
        <authorList>
            <person name="Studer A.J."/>
            <person name="Schnable J.C."/>
            <person name="Brutnell T.P."/>
        </authorList>
    </citation>
    <scope>NUCLEOTIDE SEQUENCE [LARGE SCALE GENOMIC DNA]</scope>
    <source>
        <strain evidence="17">cv. Kellogg 1175</strain>
        <tissue evidence="16">Leaf</tissue>
    </source>
</reference>
<feature type="domain" description="Carbohydrate binding module family 25" evidence="15">
    <location>
        <begin position="722"/>
        <end position="835"/>
    </location>
</feature>
<proteinExistence type="inferred from homology"/>
<evidence type="ECO:0000256" key="4">
    <source>
        <dbReference type="ARBA" id="ARBA00004727"/>
    </source>
</evidence>
<name>A0A1E5V398_9POAL</name>
<dbReference type="GO" id="GO:0010021">
    <property type="term" value="P:amylopectin biosynthetic process"/>
    <property type="evidence" value="ECO:0007669"/>
    <property type="project" value="UniProtKB-ARBA"/>
</dbReference>
<dbReference type="EC" id="2.4.1.21" evidence="6"/>
<evidence type="ECO:0000256" key="13">
    <source>
        <dbReference type="ARBA" id="ARBA00023234"/>
    </source>
</evidence>
<evidence type="ECO:0000256" key="14">
    <source>
        <dbReference type="SAM" id="MobiDB-lite"/>
    </source>
</evidence>
<dbReference type="Gene3D" id="3.40.50.2000">
    <property type="entry name" value="Glycogen Phosphorylase B"/>
    <property type="match status" value="2"/>
</dbReference>
<keyword evidence="11" id="KW-0750">Starch biosynthesis</keyword>
<comment type="caution">
    <text evidence="16">The sequence shown here is derived from an EMBL/GenBank/DDBJ whole genome shotgun (WGS) entry which is preliminary data.</text>
</comment>
<feature type="region of interest" description="Disordered" evidence="14">
    <location>
        <begin position="477"/>
        <end position="510"/>
    </location>
</feature>
<evidence type="ECO:0000256" key="5">
    <source>
        <dbReference type="ARBA" id="ARBA00010281"/>
    </source>
</evidence>
<feature type="domain" description="Carbohydrate binding module family 25" evidence="15">
    <location>
        <begin position="541"/>
        <end position="651"/>
    </location>
</feature>
<dbReference type="UniPathway" id="UPA00152"/>
<dbReference type="EMBL" id="LWDX02052945">
    <property type="protein sequence ID" value="OEL19629.1"/>
    <property type="molecule type" value="Genomic_DNA"/>
</dbReference>
<feature type="domain" description="Carbohydrate binding module family 25" evidence="15">
    <location>
        <begin position="366"/>
        <end position="451"/>
    </location>
</feature>
<dbReference type="STRING" id="888268.A0A1E5V398"/>
<dbReference type="Pfam" id="PF00534">
    <property type="entry name" value="Glycos_transf_1"/>
    <property type="match status" value="1"/>
</dbReference>
<organism evidence="16 17">
    <name type="scientific">Dichanthelium oligosanthes</name>
    <dbReference type="NCBI Taxonomy" id="888268"/>
    <lineage>
        <taxon>Eukaryota</taxon>
        <taxon>Viridiplantae</taxon>
        <taxon>Streptophyta</taxon>
        <taxon>Embryophyta</taxon>
        <taxon>Tracheophyta</taxon>
        <taxon>Spermatophyta</taxon>
        <taxon>Magnoliopsida</taxon>
        <taxon>Liliopsida</taxon>
        <taxon>Poales</taxon>
        <taxon>Poaceae</taxon>
        <taxon>PACMAD clade</taxon>
        <taxon>Panicoideae</taxon>
        <taxon>Panicodae</taxon>
        <taxon>Paniceae</taxon>
        <taxon>Dichantheliinae</taxon>
        <taxon>Dichanthelium</taxon>
    </lineage>
</organism>
<gene>
    <name evidence="16" type="ORF">BAE44_0019349</name>
</gene>
<keyword evidence="9" id="KW-0328">Glycosyltransferase</keyword>
<dbReference type="CDD" id="cd03791">
    <property type="entry name" value="GT5_Glycogen_synthase_DULL1-like"/>
    <property type="match status" value="1"/>
</dbReference>
<comment type="catalytic activity">
    <reaction evidence="1">
        <text>[(1-&gt;4)-alpha-D-glucosyl](n) + ADP-alpha-D-glucose = [(1-&gt;4)-alpha-D-glucosyl](n+1) + ADP + H(+)</text>
        <dbReference type="Rhea" id="RHEA:18189"/>
        <dbReference type="Rhea" id="RHEA-COMP:9584"/>
        <dbReference type="Rhea" id="RHEA-COMP:9587"/>
        <dbReference type="ChEBI" id="CHEBI:15378"/>
        <dbReference type="ChEBI" id="CHEBI:15444"/>
        <dbReference type="ChEBI" id="CHEBI:57498"/>
        <dbReference type="ChEBI" id="CHEBI:456216"/>
        <dbReference type="EC" id="2.4.1.21"/>
    </reaction>
</comment>
<dbReference type="SUPFAM" id="SSF53756">
    <property type="entry name" value="UDP-Glycosyltransferase/glycogen phosphorylase"/>
    <property type="match status" value="1"/>
</dbReference>
<feature type="compositionally biased region" description="Polar residues" evidence="14">
    <location>
        <begin position="150"/>
        <end position="166"/>
    </location>
</feature>
<dbReference type="InterPro" id="IPR005085">
    <property type="entry name" value="CBM25"/>
</dbReference>
<dbReference type="GO" id="GO:0009507">
    <property type="term" value="C:chloroplast"/>
    <property type="evidence" value="ECO:0007669"/>
    <property type="project" value="UniProtKB-SubCell"/>
</dbReference>
<keyword evidence="8" id="KW-0934">Plastid</keyword>
<evidence type="ECO:0000256" key="7">
    <source>
        <dbReference type="ARBA" id="ARBA00022528"/>
    </source>
</evidence>
<protein>
    <recommendedName>
        <fullName evidence="6">starch synthase</fullName>
        <ecNumber evidence="6">2.4.1.21</ecNumber>
    </recommendedName>
</protein>
<dbReference type="Pfam" id="PF08323">
    <property type="entry name" value="Glyco_transf_5"/>
    <property type="match status" value="1"/>
</dbReference>
<sequence>MEMPLRAQSPLCSRGRPLLVVRPAAAATGLAQVSCGGSWSCPVPFGFIFPFSLSGPCWWICTSITELLRVFYHFLLLQSTIGRSRFTVGWLVRCMVSSSDYPKRNPRRASTPKPKGTASRGYASRPTAESSPKKIEVEQSGTDEGDLGKSNGTLHSEGTEQASTAEELSEVDLPGNVASSAAKDEAETKEEVGQNQSSGSSSTSMDDESIDRKLDEYRGKISALVSSKPEPSSLASVHGQDRPVVGVHEQEKSITGSQEYDSSIVDEPPKGRPFAEAIIGYPVKDAEEELPVSEDDDSEEELPVSEDDDLRIIKDQEQYEPDIQAPAPVEDNVDPEVLKRTLQELADENYLAGNKCFVFPEVVKVDSMIDIYLNRSMSALASEPDVLIKGAFNGWRWNSFTENLHKSELRGDWWCCKLYIPKQAYRLDFVFFNGDTVYENNNHNDFFLEIESDIDEQSFEEFLVEEKRKELERLAAEEAERKRKAEEERRREEERAAIEADRAQAKSEVETKKEKLHQMLSLASRYADNLWYIEPNTYRGGDRVRLYYNRSSRPLMHNNEIWMHGGYNNWIDGPSIAERLVKSHEKDGDWWYAESMYIHSLHPLGFMILPRFDFTIPERALMLNWVFADGPPGNAKDYDNNERQDFHAIVPNNIPEDMFWVEEEHRIFRRLQQERREREDADRQKAERSAKMKAEMKEKTMRAFLLSQKHIVYTEPLEVRAGTTVDVLYNPSNTVLNGKPEVWFRGSFNRWTHPSGPLPPQKMVNAENGLHLRATAPDSDTKPHAYQIPLVSLSALFFSVRVPLDAYMMDFVFSESEDGGIYDNRNGMDYHIPVSDSVAKEPPMHIVHIAVEMAPIAKVGGLGDVVTSLSRAVQDLGHNVEVILPKYDCLNLSNVSLSIGVNYPAPSFLFLSLLCFISILSAFFTCDNEVKDLYYQQSFAWGGTEIKVWFGKVEDIPVYFLEPQNGMFWVGCVYGKNDESRFGFFCHSALEFLLQKGSSPDIIHCHDWSSAPVAWLYKEQYALNELGNSRVVFTIHNLEFGAHHIGKAMAHCDKATTVSDTYSKEVAGHGAIAPHYFKFHGIRNGIDPDIWDPYTDKFIPVHYTSENVVEGKSAAKKALQQKLGLQQTDTPIVGIISRLTLQKGIHLMKHAIYRTLERNGQVVLLGSAPDPHIQGDFTNLASQLHGEYNGRVKLCLIYDEPLSHLIYAGADFILVPSIFEPCGLTQLIAMRYGSIPIVRKTGGLYDTVFDVDNDKDRAQAQGLEPNGFSFEGADSNGVDYALDRQV</sequence>